<dbReference type="EMBL" id="JAGKQM010000008">
    <property type="protein sequence ID" value="KAH0916143.1"/>
    <property type="molecule type" value="Genomic_DNA"/>
</dbReference>
<feature type="region of interest" description="Disordered" evidence="2">
    <location>
        <begin position="657"/>
        <end position="694"/>
    </location>
</feature>
<evidence type="ECO:0000256" key="1">
    <source>
        <dbReference type="SAM" id="Coils"/>
    </source>
</evidence>
<feature type="region of interest" description="Disordered" evidence="2">
    <location>
        <begin position="85"/>
        <end position="135"/>
    </location>
</feature>
<feature type="compositionally biased region" description="Basic and acidic residues" evidence="2">
    <location>
        <begin position="677"/>
        <end position="687"/>
    </location>
</feature>
<evidence type="ECO:0000313" key="4">
    <source>
        <dbReference type="EMBL" id="KAH0916143.1"/>
    </source>
</evidence>
<comment type="caution">
    <text evidence="4">The sequence shown here is derived from an EMBL/GenBank/DDBJ whole genome shotgun (WGS) entry which is preliminary data.</text>
</comment>
<keyword evidence="1" id="KW-0175">Coiled coil</keyword>
<evidence type="ECO:0000256" key="2">
    <source>
        <dbReference type="SAM" id="MobiDB-lite"/>
    </source>
</evidence>
<evidence type="ECO:0000259" key="3">
    <source>
        <dbReference type="Pfam" id="PF02713"/>
    </source>
</evidence>
<evidence type="ECO:0000313" key="5">
    <source>
        <dbReference type="Proteomes" id="UP000824890"/>
    </source>
</evidence>
<feature type="coiled-coil region" evidence="1">
    <location>
        <begin position="298"/>
        <end position="325"/>
    </location>
</feature>
<gene>
    <name evidence="4" type="ORF">HID58_030589</name>
</gene>
<dbReference type="Proteomes" id="UP000824890">
    <property type="component" value="Unassembled WGS sequence"/>
</dbReference>
<dbReference type="PANTHER" id="PTHR31385:SF5">
    <property type="entry name" value="F5O8.12 PROTEIN"/>
    <property type="match status" value="1"/>
</dbReference>
<organism evidence="4 5">
    <name type="scientific">Brassica napus</name>
    <name type="common">Rape</name>
    <dbReference type="NCBI Taxonomy" id="3708"/>
    <lineage>
        <taxon>Eukaryota</taxon>
        <taxon>Viridiplantae</taxon>
        <taxon>Streptophyta</taxon>
        <taxon>Embryophyta</taxon>
        <taxon>Tracheophyta</taxon>
        <taxon>Spermatophyta</taxon>
        <taxon>Magnoliopsida</taxon>
        <taxon>eudicotyledons</taxon>
        <taxon>Gunneridae</taxon>
        <taxon>Pentapetalae</taxon>
        <taxon>rosids</taxon>
        <taxon>malvids</taxon>
        <taxon>Brassicales</taxon>
        <taxon>Brassicaceae</taxon>
        <taxon>Brassiceae</taxon>
        <taxon>Brassica</taxon>
    </lineage>
</organism>
<feature type="region of interest" description="Disordered" evidence="2">
    <location>
        <begin position="1021"/>
        <end position="1057"/>
    </location>
</feature>
<reference evidence="4 5" key="1">
    <citation type="submission" date="2021-05" db="EMBL/GenBank/DDBJ databases">
        <title>Genome Assembly of Synthetic Allotetraploid Brassica napus Reveals Homoeologous Exchanges between Subgenomes.</title>
        <authorList>
            <person name="Davis J.T."/>
        </authorList>
    </citation>
    <scope>NUCLEOTIDE SEQUENCE [LARGE SCALE GENOMIC DNA]</scope>
    <source>
        <strain evidence="5">cv. Da-Ae</strain>
        <tissue evidence="4">Seedling</tissue>
    </source>
</reference>
<sequence length="1282" mass="147233">MKKSASSSNKLFGGPIKSASLTNFFTLFTKSQREILSSTAIHLPPPSSTSLSAALAHRSRLFLRLFARRFRCFSPLDSMHGLGKMCSSGTGSPPVAKDDELPENPIGEEEESTEESIDELNSTEENDSGDEAASAVNPLSSDAAQILPLLQNLLLNNDIQRERLTGLFQLYAPAADTNANVNAEAQQTEWEAALSSQLQFLEQSVQMLEEELENQKKLNAQMYRISKSAKTRLKGDEAASAANPMTSDAAQILPLLQNLLINNDIQRERLTGLFQLYAPAAEDTNANVNTEDEQTAREAALSSQVHFLEQRVQMLEEELENQKKLNAQWILVKGFTFTGSVAASERHDSKAMSGRFCAHALTSKEELTRRELAPFQDQIRRPALVLFNMFENKDVFPGFVLWINQTIQEPLKAEFKRLRNIKEQSLVKSLNKIEAETTYDKHRDEEKLERQLQSWRNNPSWIDQPPKVQVKTQNGSFCHLNVYFNVGLPPESVYNIFTHPDNKRYFKNIKECISRKVLMEEGPMQTVEVKQAAAWKFLWWAGTFPVHLIVQENRKNLTSKYKQEKTMFMKVFEGCWRVEPLFIDEHLCDRMKPKTLQDYDSCSNGRGRVGSKVTMDQMFQPSAILTPPPLSWYIRGITIKTTESMIEDLLAEAARLRGGGGGGHDDDGQGENGVVLEKSKDEHIKERWRSRRRSNGMRYTNRRMIWISKNSQQPLKAESKRSENVESKSVSEKDINNNAPANKKKKEYVYDEKEEMRQHILWYEEEKKHPWHNPPPKVKVTTKKGVYHMNLEVTIGAAPNMTFFWLTDPGSSSFFDMKNWRVLMKNIKRKVLTEDGPRRVIKVEKAVVHDFFSLTTIPIPLHLIVEENEKDLTGKYKKEKVMFMKVFEGNFKVEPVYVDQERLCKKKLPKDQEEYKKCSGGEGKTASKLTINQYFEPYPPFNLPPLSWYIRGSTIKASKNLLIALQNTSKIIRIAKLPEDYEEFRAKMNSRNFFATSSIKMGVFPGFGSWISKNSQQSLKAKSKGSENVESKLVSEKDTNSNAPANKKKNRKEHYDEKEERIQHILWHEEEKKHPWQNPPPKVKVTTKKGVYHMNLEMTIGAAPELTYLWLIDSWGSHFYDEKKRRDLMKNISIKVLTEDGPRRVIKVEKAVVYDFFSLTSIPIPLHLIVEENEQDLTGKYKKEKVMLMKVFEGNYKLEPVYVDQERLCKKRLPKSQEEYKKCSGGQGKIATKLIINQYFEPYPPFNLPPLSWYIRGNTIKTSKNLLNALQDTAKIIRSTKG</sequence>
<feature type="domain" description="DUF220" evidence="3">
    <location>
        <begin position="858"/>
        <end position="928"/>
    </location>
</feature>
<keyword evidence="5" id="KW-1185">Reference proteome</keyword>
<feature type="coiled-coil region" evidence="1">
    <location>
        <begin position="191"/>
        <end position="225"/>
    </location>
</feature>
<name>A0ABQ8CGG7_BRANA</name>
<feature type="domain" description="DUF220" evidence="3">
    <location>
        <begin position="1161"/>
        <end position="1233"/>
    </location>
</feature>
<feature type="compositionally biased region" description="Basic and acidic residues" evidence="2">
    <location>
        <begin position="1024"/>
        <end position="1039"/>
    </location>
</feature>
<feature type="compositionally biased region" description="Acidic residues" evidence="2">
    <location>
        <begin position="100"/>
        <end position="130"/>
    </location>
</feature>
<feature type="compositionally biased region" description="Basic and acidic residues" evidence="2">
    <location>
        <begin position="717"/>
        <end position="735"/>
    </location>
</feature>
<feature type="domain" description="DUF220" evidence="3">
    <location>
        <begin position="542"/>
        <end position="612"/>
    </location>
</feature>
<accession>A0ABQ8CGG7</accession>
<dbReference type="PANTHER" id="PTHR31385">
    <property type="entry name" value="PUTATIVE (DUF220)-RELATED"/>
    <property type="match status" value="1"/>
</dbReference>
<dbReference type="InterPro" id="IPR003863">
    <property type="entry name" value="DUF220"/>
</dbReference>
<proteinExistence type="predicted"/>
<feature type="region of interest" description="Disordered" evidence="2">
    <location>
        <begin position="710"/>
        <end position="740"/>
    </location>
</feature>
<dbReference type="Pfam" id="PF02713">
    <property type="entry name" value="DUF220"/>
    <property type="match status" value="3"/>
</dbReference>
<protein>
    <recommendedName>
        <fullName evidence="3">DUF220 domain-containing protein</fullName>
    </recommendedName>
</protein>